<feature type="chain" id="PRO_5030842739" description="MipA/OmpV family protein" evidence="6">
    <location>
        <begin position="19"/>
        <end position="249"/>
    </location>
</feature>
<accession>A0A7X0TS32</accession>
<evidence type="ECO:0000256" key="3">
    <source>
        <dbReference type="ARBA" id="ARBA00022729"/>
    </source>
</evidence>
<proteinExistence type="inferred from homology"/>
<dbReference type="InterPro" id="IPR010583">
    <property type="entry name" value="MipA"/>
</dbReference>
<evidence type="ECO:0000256" key="2">
    <source>
        <dbReference type="ARBA" id="ARBA00005722"/>
    </source>
</evidence>
<dbReference type="GO" id="GO:0009279">
    <property type="term" value="C:cell outer membrane"/>
    <property type="evidence" value="ECO:0007669"/>
    <property type="project" value="UniProtKB-SubCell"/>
</dbReference>
<dbReference type="RefSeq" id="WP_184421239.1">
    <property type="nucleotide sequence ID" value="NZ_AP027362.1"/>
</dbReference>
<comment type="similarity">
    <text evidence="2">Belongs to the MipA/OmpV family.</text>
</comment>
<gene>
    <name evidence="7" type="ORF">HNQ55_000201</name>
</gene>
<evidence type="ECO:0000256" key="5">
    <source>
        <dbReference type="ARBA" id="ARBA00023237"/>
    </source>
</evidence>
<evidence type="ECO:0000256" key="1">
    <source>
        <dbReference type="ARBA" id="ARBA00004442"/>
    </source>
</evidence>
<keyword evidence="5" id="KW-0998">Cell outer membrane</keyword>
<reference evidence="7 8" key="1">
    <citation type="submission" date="2020-08" db="EMBL/GenBank/DDBJ databases">
        <title>Genomic Encyclopedia of Type Strains, Phase IV (KMG-IV): sequencing the most valuable type-strain genomes for metagenomic binning, comparative biology and taxonomic classification.</title>
        <authorList>
            <person name="Goeker M."/>
        </authorList>
    </citation>
    <scope>NUCLEOTIDE SEQUENCE [LARGE SCALE GENOMIC DNA]</scope>
    <source>
        <strain evidence="7 8">DSM 26287</strain>
    </source>
</reference>
<comment type="caution">
    <text evidence="7">The sequence shown here is derived from an EMBL/GenBank/DDBJ whole genome shotgun (WGS) entry which is preliminary data.</text>
</comment>
<evidence type="ECO:0008006" key="9">
    <source>
        <dbReference type="Google" id="ProtNLM"/>
    </source>
</evidence>
<comment type="subcellular location">
    <subcellularLocation>
        <location evidence="1">Cell outer membrane</location>
    </subcellularLocation>
</comment>
<sequence>MRCFFIILLLAYPVVSQAWNDSANKPKSIKATSFSQQLGLAAISIPEQVTAQHETIILSYYDTNDDHFQSNTSYKRAGHWFYQNKKANVWLGRLISNNVEFPEQLGNTLGSGPQGLNAAFNYGRFSMETALITDNSNIKDSGKFYLQGAYTLIEKSSFNIAITAKVETLSEHNVNYYFGNKTPLEQSHSLIDYQAKNTTLGVVGTYELSSKWTVIGAFTSTMLDKDIMQSPLVSDNNLNMALIGTSYSF</sequence>
<keyword evidence="3 6" id="KW-0732">Signal</keyword>
<dbReference type="EMBL" id="JACHHU010000001">
    <property type="protein sequence ID" value="MBB6541727.1"/>
    <property type="molecule type" value="Genomic_DNA"/>
</dbReference>
<name>A0A7X0TS32_9GAMM</name>
<evidence type="ECO:0000256" key="4">
    <source>
        <dbReference type="ARBA" id="ARBA00023136"/>
    </source>
</evidence>
<evidence type="ECO:0000313" key="8">
    <source>
        <dbReference type="Proteomes" id="UP000537141"/>
    </source>
</evidence>
<keyword evidence="8" id="KW-1185">Reference proteome</keyword>
<dbReference type="AlphaFoldDB" id="A0A7X0TS32"/>
<dbReference type="Proteomes" id="UP000537141">
    <property type="component" value="Unassembled WGS sequence"/>
</dbReference>
<keyword evidence="4" id="KW-0472">Membrane</keyword>
<dbReference type="Pfam" id="PF06629">
    <property type="entry name" value="MipA"/>
    <property type="match status" value="1"/>
</dbReference>
<evidence type="ECO:0000313" key="7">
    <source>
        <dbReference type="EMBL" id="MBB6541727.1"/>
    </source>
</evidence>
<organism evidence="7 8">
    <name type="scientific">Thalassotalea piscium</name>
    <dbReference type="NCBI Taxonomy" id="1230533"/>
    <lineage>
        <taxon>Bacteria</taxon>
        <taxon>Pseudomonadati</taxon>
        <taxon>Pseudomonadota</taxon>
        <taxon>Gammaproteobacteria</taxon>
        <taxon>Alteromonadales</taxon>
        <taxon>Colwelliaceae</taxon>
        <taxon>Thalassotalea</taxon>
    </lineage>
</organism>
<dbReference type="PANTHER" id="PTHR38776">
    <property type="entry name" value="MLTA-INTERACTING PROTEIN-RELATED"/>
    <property type="match status" value="1"/>
</dbReference>
<dbReference type="PANTHER" id="PTHR38776:SF1">
    <property type="entry name" value="MLTA-INTERACTING PROTEIN-RELATED"/>
    <property type="match status" value="1"/>
</dbReference>
<protein>
    <recommendedName>
        <fullName evidence="9">MipA/OmpV family protein</fullName>
    </recommendedName>
</protein>
<feature type="signal peptide" evidence="6">
    <location>
        <begin position="1"/>
        <end position="18"/>
    </location>
</feature>
<evidence type="ECO:0000256" key="6">
    <source>
        <dbReference type="SAM" id="SignalP"/>
    </source>
</evidence>